<dbReference type="Gene3D" id="1.10.510.10">
    <property type="entry name" value="Transferase(Phosphotransferase) domain 1"/>
    <property type="match status" value="1"/>
</dbReference>
<dbReference type="EC" id="2.7.11.1" evidence="1"/>
<accession>A0A6G2BHR8</accession>
<keyword evidence="10" id="KW-1185">Reference proteome</keyword>
<dbReference type="SUPFAM" id="SSF158745">
    <property type="entry name" value="LanC-like"/>
    <property type="match status" value="1"/>
</dbReference>
<dbReference type="PROSITE" id="PS50011">
    <property type="entry name" value="PROTEIN_KINASE_DOM"/>
    <property type="match status" value="1"/>
</dbReference>
<keyword evidence="4" id="KW-0547">Nucleotide-binding</keyword>
<keyword evidence="5" id="KW-0418">Kinase</keyword>
<dbReference type="InterPro" id="IPR000719">
    <property type="entry name" value="Prot_kinase_dom"/>
</dbReference>
<comment type="caution">
    <text evidence="9">The sequence shown here is derived from an EMBL/GenBank/DDBJ whole genome shotgun (WGS) entry which is preliminary data.</text>
</comment>
<protein>
    <recommendedName>
        <fullName evidence="1">non-specific serine/threonine protein kinase</fullName>
        <ecNumber evidence="1">2.7.11.1</ecNumber>
    </recommendedName>
</protein>
<dbReference type="Proteomes" id="UP000473014">
    <property type="component" value="Unassembled WGS sequence"/>
</dbReference>
<evidence type="ECO:0000256" key="5">
    <source>
        <dbReference type="ARBA" id="ARBA00022777"/>
    </source>
</evidence>
<organism evidence="9 10">
    <name type="scientific">Streptomyces taklimakanensis</name>
    <dbReference type="NCBI Taxonomy" id="2569853"/>
    <lineage>
        <taxon>Bacteria</taxon>
        <taxon>Bacillati</taxon>
        <taxon>Actinomycetota</taxon>
        <taxon>Actinomycetes</taxon>
        <taxon>Kitasatosporales</taxon>
        <taxon>Streptomycetaceae</taxon>
        <taxon>Streptomyces</taxon>
    </lineage>
</organism>
<dbReference type="InterPro" id="IPR012341">
    <property type="entry name" value="6hp_glycosidase-like_sf"/>
</dbReference>
<dbReference type="SMART" id="SM01260">
    <property type="entry name" value="LANC_like"/>
    <property type="match status" value="1"/>
</dbReference>
<dbReference type="SUPFAM" id="SSF56112">
    <property type="entry name" value="Protein kinase-like (PK-like)"/>
    <property type="match status" value="1"/>
</dbReference>
<dbReference type="PANTHER" id="PTHR43289:SF6">
    <property type="entry name" value="SERINE_THREONINE-PROTEIN KINASE NEKL-3"/>
    <property type="match status" value="1"/>
</dbReference>
<evidence type="ECO:0000256" key="2">
    <source>
        <dbReference type="ARBA" id="ARBA00022527"/>
    </source>
</evidence>
<dbReference type="InterPro" id="IPR053524">
    <property type="entry name" value="Aerial_hyphae_peptide-synth"/>
</dbReference>
<dbReference type="GO" id="GO:0005524">
    <property type="term" value="F:ATP binding"/>
    <property type="evidence" value="ECO:0007669"/>
    <property type="project" value="UniProtKB-KW"/>
</dbReference>
<evidence type="ECO:0000256" key="7">
    <source>
        <dbReference type="SAM" id="MobiDB-lite"/>
    </source>
</evidence>
<evidence type="ECO:0000256" key="1">
    <source>
        <dbReference type="ARBA" id="ARBA00012513"/>
    </source>
</evidence>
<dbReference type="Gene3D" id="1.50.10.10">
    <property type="match status" value="1"/>
</dbReference>
<keyword evidence="6" id="KW-0067">ATP-binding</keyword>
<evidence type="ECO:0000256" key="4">
    <source>
        <dbReference type="ARBA" id="ARBA00022741"/>
    </source>
</evidence>
<dbReference type="InterPro" id="IPR057929">
    <property type="entry name" value="RamC_N"/>
</dbReference>
<feature type="domain" description="Protein kinase" evidence="8">
    <location>
        <begin position="227"/>
        <end position="525"/>
    </location>
</feature>
<dbReference type="Gene3D" id="1.50.10.20">
    <property type="match status" value="1"/>
</dbReference>
<dbReference type="InterPro" id="IPR007822">
    <property type="entry name" value="LANC-like"/>
</dbReference>
<name>A0A6G2BHR8_9ACTN</name>
<dbReference type="GO" id="GO:0005975">
    <property type="term" value="P:carbohydrate metabolic process"/>
    <property type="evidence" value="ECO:0007669"/>
    <property type="project" value="InterPro"/>
</dbReference>
<feature type="compositionally biased region" description="Low complexity" evidence="7">
    <location>
        <begin position="473"/>
        <end position="482"/>
    </location>
</feature>
<sequence length="859" mass="92595">MDVGKHLRFCPPGSPFFDMPARVNPDEGAFRQVHEDLPPGWTRGQDTEWVGVNPPDLVLPEQGWKIHVSATPENAQRVLDITWKYCVADGVAFKFLRGLPVLEHRNGKYGDRSASGKFITVYPLDEKHLERILGELGDLLDGEEGPYILSDLRWRSGPLYVRYGGFVLRTARTPSGETVHCITDPQGRLVPDHRGPGFRPPQWVTIPACLEEAVAARNAGTLEDFPYRVTGALHFSNGGGIYRGTDTRTGEEVLLREARPFAGLVEGRDALYRQRREYEALRRLAGLDCVPRLIDFRKGREHYFLVREYVRGEPLAKEMLRRNPLVRGSRSAEEYAEYAAWATTVLDHVERGVAAMHERGVVFGDLHPSNILVRPDGTVGFIDFETAGPPREATHQAMGAAGFTAPEGCTGEDIDRNALGCLRLAVFIPLTSLLPWGPRKAADLIDAVTARFPVPADYADRVLADLWSPPTPAGAGAAPSGSGDRRAGDPDAWPALRAAIGEGILACATPEREDRLFPGDPEQFFIPEGGVSLAHGAAGVLWSLAEAGVPVPEEHADWLVAATDRLDGPGPGCYDGLCGVALALDRLGRTETALEYLSRIDDAALEGADDSLLTGVPGIGLTLLHLARRTGDRGLLDRALRTACIVTDRAAGPDSPREGAPSRFGLLRGPAGGALLLLRLYEETGDTALLEHAETALRTDLARLGWVPDAPLPEDAPGRTPLLGMGCAGTGMVLHDLLRHRPDPELARARDTVRDLAGHHFIAQGGLFHGRAGTVLALGHLGAADGEGEEHARRLRRHAEDFALQTVRYEDRPAFLGHESLRISADLAGGGAGVLLALRAAHGEEGVGLPFFGGNGAGA</sequence>
<evidence type="ECO:0000313" key="10">
    <source>
        <dbReference type="Proteomes" id="UP000473014"/>
    </source>
</evidence>
<dbReference type="OrthoDB" id="1492512at2"/>
<keyword evidence="2" id="KW-0723">Serine/threonine-protein kinase</keyword>
<dbReference type="NCBIfam" id="NF038151">
    <property type="entry name" value="lanthi_synth_III"/>
    <property type="match status" value="1"/>
</dbReference>
<evidence type="ECO:0000256" key="3">
    <source>
        <dbReference type="ARBA" id="ARBA00022679"/>
    </source>
</evidence>
<dbReference type="AlphaFoldDB" id="A0A6G2BHR8"/>
<dbReference type="GO" id="GO:0031179">
    <property type="term" value="P:peptide modification"/>
    <property type="evidence" value="ECO:0007669"/>
    <property type="project" value="InterPro"/>
</dbReference>
<dbReference type="InterPro" id="IPR011009">
    <property type="entry name" value="Kinase-like_dom_sf"/>
</dbReference>
<dbReference type="SMART" id="SM00220">
    <property type="entry name" value="S_TKc"/>
    <property type="match status" value="1"/>
</dbReference>
<dbReference type="RefSeq" id="WP_155072475.1">
    <property type="nucleotide sequence ID" value="NZ_WIXO01000001.1"/>
</dbReference>
<evidence type="ECO:0000313" key="9">
    <source>
        <dbReference type="EMBL" id="MTE21831.1"/>
    </source>
</evidence>
<dbReference type="GO" id="GO:0004674">
    <property type="term" value="F:protein serine/threonine kinase activity"/>
    <property type="evidence" value="ECO:0007669"/>
    <property type="project" value="UniProtKB-KW"/>
</dbReference>
<dbReference type="Pfam" id="PF00069">
    <property type="entry name" value="Pkinase"/>
    <property type="match status" value="1"/>
</dbReference>
<dbReference type="PANTHER" id="PTHR43289">
    <property type="entry name" value="MITOGEN-ACTIVATED PROTEIN KINASE KINASE KINASE 20-RELATED"/>
    <property type="match status" value="1"/>
</dbReference>
<feature type="region of interest" description="Disordered" evidence="7">
    <location>
        <begin position="470"/>
        <end position="491"/>
    </location>
</feature>
<evidence type="ECO:0000256" key="6">
    <source>
        <dbReference type="ARBA" id="ARBA00022840"/>
    </source>
</evidence>
<dbReference type="Pfam" id="PF25816">
    <property type="entry name" value="RamC_N"/>
    <property type="match status" value="1"/>
</dbReference>
<dbReference type="EMBL" id="WIXO01000001">
    <property type="protein sequence ID" value="MTE21831.1"/>
    <property type="molecule type" value="Genomic_DNA"/>
</dbReference>
<gene>
    <name evidence="9" type="ORF">F0L17_22490</name>
</gene>
<evidence type="ECO:0000259" key="8">
    <source>
        <dbReference type="PROSITE" id="PS50011"/>
    </source>
</evidence>
<proteinExistence type="predicted"/>
<keyword evidence="3 9" id="KW-0808">Transferase</keyword>
<dbReference type="Pfam" id="PF05147">
    <property type="entry name" value="LANC_like"/>
    <property type="match status" value="1"/>
</dbReference>
<reference evidence="9 10" key="1">
    <citation type="submission" date="2019-11" db="EMBL/GenBank/DDBJ databases">
        <authorList>
            <person name="Yuan L."/>
        </authorList>
    </citation>
    <scope>NUCLEOTIDE SEQUENCE [LARGE SCALE GENOMIC DNA]</scope>
    <source>
        <strain evidence="9 10">TRM43335</strain>
    </source>
</reference>
<dbReference type="CDD" id="cd04791">
    <property type="entry name" value="LanC_SerThrkinase"/>
    <property type="match status" value="1"/>
</dbReference>
<dbReference type="InterPro" id="IPR058053">
    <property type="entry name" value="RamC_C"/>
</dbReference>